<dbReference type="Proteomes" id="UP000178720">
    <property type="component" value="Unassembled WGS sequence"/>
</dbReference>
<dbReference type="AlphaFoldDB" id="A0A1F4Y1Q7"/>
<dbReference type="GO" id="GO:0006508">
    <property type="term" value="P:proteolysis"/>
    <property type="evidence" value="ECO:0007669"/>
    <property type="project" value="InterPro"/>
</dbReference>
<evidence type="ECO:0000313" key="3">
    <source>
        <dbReference type="Proteomes" id="UP000178720"/>
    </source>
</evidence>
<evidence type="ECO:0000259" key="1">
    <source>
        <dbReference type="PROSITE" id="PS50990"/>
    </source>
</evidence>
<dbReference type="EMBL" id="MEWV01000021">
    <property type="protein sequence ID" value="OGC87872.1"/>
    <property type="molecule type" value="Genomic_DNA"/>
</dbReference>
<dbReference type="Pfam" id="PF03412">
    <property type="entry name" value="Peptidase_C39"/>
    <property type="match status" value="1"/>
</dbReference>
<gene>
    <name evidence="2" type="ORF">A3D70_00035</name>
</gene>
<evidence type="ECO:0000313" key="2">
    <source>
        <dbReference type="EMBL" id="OGC87872.1"/>
    </source>
</evidence>
<dbReference type="PROSITE" id="PS50990">
    <property type="entry name" value="PEPTIDASE_C39"/>
    <property type="match status" value="1"/>
</dbReference>
<protein>
    <recommendedName>
        <fullName evidence="1">Peptidase C39 domain-containing protein</fullName>
    </recommendedName>
</protein>
<dbReference type="GO" id="GO:0008233">
    <property type="term" value="F:peptidase activity"/>
    <property type="evidence" value="ECO:0007669"/>
    <property type="project" value="InterPro"/>
</dbReference>
<dbReference type="InterPro" id="IPR005074">
    <property type="entry name" value="Peptidase_C39"/>
</dbReference>
<feature type="domain" description="Peptidase C39" evidence="1">
    <location>
        <begin position="7"/>
        <end position="137"/>
    </location>
</feature>
<proteinExistence type="predicted"/>
<comment type="caution">
    <text evidence="2">The sequence shown here is derived from an EMBL/GenBank/DDBJ whole genome shotgun (WGS) entry which is preliminary data.</text>
</comment>
<name>A0A1F4Y1Q7_9BACT</name>
<dbReference type="Gene3D" id="3.90.70.10">
    <property type="entry name" value="Cysteine proteinases"/>
    <property type="match status" value="1"/>
</dbReference>
<accession>A0A1F4Y1Q7</accession>
<sequence>MLPYYKQETDFYCGPAVVQMLFAGRGVMMTQTQLAEALGTAAGAGTSLEAIVHILSLHGFETKHKNGASLADIAEALGAGKSALVGYTETENQEPHYALVAELGKEEVVLIDPHHGERYALPINTFEEQWRDNERYMYGERALVTVA</sequence>
<dbReference type="GO" id="GO:0016020">
    <property type="term" value="C:membrane"/>
    <property type="evidence" value="ECO:0007669"/>
    <property type="project" value="InterPro"/>
</dbReference>
<reference evidence="2 3" key="1">
    <citation type="journal article" date="2016" name="Nat. Commun.">
        <title>Thousands of microbial genomes shed light on interconnected biogeochemical processes in an aquifer system.</title>
        <authorList>
            <person name="Anantharaman K."/>
            <person name="Brown C.T."/>
            <person name="Hug L.A."/>
            <person name="Sharon I."/>
            <person name="Castelle C.J."/>
            <person name="Probst A.J."/>
            <person name="Thomas B.C."/>
            <person name="Singh A."/>
            <person name="Wilkins M.J."/>
            <person name="Karaoz U."/>
            <person name="Brodie E.L."/>
            <person name="Williams K.H."/>
            <person name="Hubbard S.S."/>
            <person name="Banfield J.F."/>
        </authorList>
    </citation>
    <scope>NUCLEOTIDE SEQUENCE [LARGE SCALE GENOMIC DNA]</scope>
</reference>
<organism evidence="2 3">
    <name type="scientific">Candidatus Adlerbacteria bacterium RIFCSPHIGHO2_02_FULL_54_18</name>
    <dbReference type="NCBI Taxonomy" id="1797241"/>
    <lineage>
        <taxon>Bacteria</taxon>
        <taxon>Candidatus Adleribacteriota</taxon>
    </lineage>
</organism>
<dbReference type="GO" id="GO:0005524">
    <property type="term" value="F:ATP binding"/>
    <property type="evidence" value="ECO:0007669"/>
    <property type="project" value="InterPro"/>
</dbReference>